<keyword evidence="2" id="KW-0808">Transferase</keyword>
<dbReference type="PANTHER" id="PTHR12526">
    <property type="entry name" value="GLYCOSYLTRANSFERASE"/>
    <property type="match status" value="1"/>
</dbReference>
<accession>A0A3E1QD24</accession>
<gene>
    <name evidence="2" type="ORF">DZ858_08365</name>
</gene>
<proteinExistence type="predicted"/>
<dbReference type="Gene3D" id="3.40.50.2000">
    <property type="entry name" value="Glycogen Phosphorylase B"/>
    <property type="match status" value="2"/>
</dbReference>
<dbReference type="InterPro" id="IPR001296">
    <property type="entry name" value="Glyco_trans_1"/>
</dbReference>
<organism evidence="2 3">
    <name type="scientific">Marixanthomonas ophiurae</name>
    <dbReference type="NCBI Taxonomy" id="387659"/>
    <lineage>
        <taxon>Bacteria</taxon>
        <taxon>Pseudomonadati</taxon>
        <taxon>Bacteroidota</taxon>
        <taxon>Flavobacteriia</taxon>
        <taxon>Flavobacteriales</taxon>
        <taxon>Flavobacteriaceae</taxon>
        <taxon>Marixanthomonas</taxon>
    </lineage>
</organism>
<keyword evidence="3" id="KW-1185">Reference proteome</keyword>
<evidence type="ECO:0000313" key="3">
    <source>
        <dbReference type="Proteomes" id="UP000261082"/>
    </source>
</evidence>
<sequence length="397" mass="45020">MKKRRTIAIYSGAIPSTTFVEQLIKGVAAHQRVLLFGRITKPISYTSKNITVHATPNSHFLNFIYSLYRLSFLLLKKPKGLFVLLRQTKKRKGLYKRWMWFTKALPIVLYRPDVFHIQWAKSLDSFFFLKTEFNIPIVLSLRGAHINYSPIASQKLTDSYKEQFPNVAGFHAVSKAISSEAQKYNAPTNRIQVIHSMVPEQFFKAFTSYKKRKSGPFNLVSIGRPHWIKGYSYAIQAIRLLLEQGFDCTYTIIGIDEVDEGLLYQINDLGLEKNVRLLPSLPQSKLIMELPNYDALLLPSLKEGIANVVLEAMAMGVPVISSDCGGMKEVVTDTTGFLVPIRNPKAIAKAVIQLDTMKETEVQALTQQAHNFIKREFLSTKGVDEFLALYESSMKSN</sequence>
<comment type="caution">
    <text evidence="2">The sequence shown here is derived from an EMBL/GenBank/DDBJ whole genome shotgun (WGS) entry which is preliminary data.</text>
</comment>
<evidence type="ECO:0000259" key="1">
    <source>
        <dbReference type="Pfam" id="PF00534"/>
    </source>
</evidence>
<dbReference type="GO" id="GO:0016757">
    <property type="term" value="F:glycosyltransferase activity"/>
    <property type="evidence" value="ECO:0007669"/>
    <property type="project" value="InterPro"/>
</dbReference>
<dbReference type="CDD" id="cd03801">
    <property type="entry name" value="GT4_PimA-like"/>
    <property type="match status" value="1"/>
</dbReference>
<evidence type="ECO:0000313" key="2">
    <source>
        <dbReference type="EMBL" id="RFN60048.1"/>
    </source>
</evidence>
<dbReference type="Proteomes" id="UP000261082">
    <property type="component" value="Unassembled WGS sequence"/>
</dbReference>
<feature type="domain" description="Glycosyl transferase family 1" evidence="1">
    <location>
        <begin position="213"/>
        <end position="360"/>
    </location>
</feature>
<dbReference type="Pfam" id="PF00534">
    <property type="entry name" value="Glycos_transf_1"/>
    <property type="match status" value="1"/>
</dbReference>
<dbReference type="OrthoDB" id="832722at2"/>
<reference evidence="2 3" key="1">
    <citation type="journal article" date="2007" name="Int. J. Syst. Evol. Microbiol.">
        <title>Marixanthomonas ophiurae gen. nov., sp. nov., a marine bacterium of the family Flavobacteriaceae isolated from a deep-sea brittle star.</title>
        <authorList>
            <person name="Romanenko L.A."/>
            <person name="Uchino M."/>
            <person name="Frolova G.M."/>
            <person name="Mikhailov V.V."/>
        </authorList>
    </citation>
    <scope>NUCLEOTIDE SEQUENCE [LARGE SCALE GENOMIC DNA]</scope>
    <source>
        <strain evidence="2 3">KMM 3046</strain>
    </source>
</reference>
<dbReference type="SUPFAM" id="SSF53756">
    <property type="entry name" value="UDP-Glycosyltransferase/glycogen phosphorylase"/>
    <property type="match status" value="1"/>
</dbReference>
<protein>
    <submittedName>
        <fullName evidence="2">Glycosyltransferase</fullName>
    </submittedName>
</protein>
<dbReference type="AlphaFoldDB" id="A0A3E1QD24"/>
<dbReference type="PANTHER" id="PTHR12526:SF630">
    <property type="entry name" value="GLYCOSYLTRANSFERASE"/>
    <property type="match status" value="1"/>
</dbReference>
<name>A0A3E1QD24_9FLAO</name>
<dbReference type="RefSeq" id="WP_117159107.1">
    <property type="nucleotide sequence ID" value="NZ_QVID01000001.1"/>
</dbReference>
<dbReference type="EMBL" id="QVID01000001">
    <property type="protein sequence ID" value="RFN60048.1"/>
    <property type="molecule type" value="Genomic_DNA"/>
</dbReference>